<comment type="caution">
    <text evidence="1">The sequence shown here is derived from an EMBL/GenBank/DDBJ whole genome shotgun (WGS) entry which is preliminary data.</text>
</comment>
<evidence type="ECO:0000313" key="2">
    <source>
        <dbReference type="Proteomes" id="UP000078486"/>
    </source>
</evidence>
<dbReference type="AlphaFoldDB" id="A0A178IQF1"/>
<dbReference type="STRING" id="1184151.AW736_02970"/>
<organism evidence="1 2">
    <name type="scientific">Termitidicoccus mucosus</name>
    <dbReference type="NCBI Taxonomy" id="1184151"/>
    <lineage>
        <taxon>Bacteria</taxon>
        <taxon>Pseudomonadati</taxon>
        <taxon>Verrucomicrobiota</taxon>
        <taxon>Opitutia</taxon>
        <taxon>Opitutales</taxon>
        <taxon>Opitutaceae</taxon>
        <taxon>Termitidicoccus</taxon>
    </lineage>
</organism>
<dbReference type="RefSeq" id="WP_068768790.1">
    <property type="nucleotide sequence ID" value="NZ_CP109796.1"/>
</dbReference>
<sequence>MQRARRLLCSLQNHIRQAILDARARHAARFARVAAVTSADTIYHIDTISEVAIIAWFERHWPRAWPVQVVMEGIEDDTPLTFPRGTPVKRTRYKCILDPIDGTRGLMYDKRPGWILAALAPQRGPRTGLADITVAAMTELPVSKQWRSEQFSAIRGAGPRGVRGTWTNVLTGATGRVRPAPSQAAGLEHGFASVSKFFPDGKVLLAQFEEKLWAALQPPAPGGGSPLIFDDQYISTGGQLHELLSGHDRITVDVRPAAFAKLGLPSSLTCHPYDICAALILTEAGCIVENPAGGALRAPLDTTTPVSWIGYANPALARRARPVVRRLLREFFG</sequence>
<protein>
    <submittedName>
        <fullName evidence="1">Inositol monophosphatase</fullName>
    </submittedName>
</protein>
<dbReference type="EMBL" id="LRRQ01000027">
    <property type="protein sequence ID" value="OAM91436.1"/>
    <property type="molecule type" value="Genomic_DNA"/>
</dbReference>
<proteinExistence type="predicted"/>
<dbReference type="Gene3D" id="3.30.540.10">
    <property type="entry name" value="Fructose-1,6-Bisphosphatase, subunit A, domain 1"/>
    <property type="match status" value="1"/>
</dbReference>
<reference evidence="1 2" key="1">
    <citation type="submission" date="2016-01" db="EMBL/GenBank/DDBJ databases">
        <title>High potential of lignocellulose degradation of a new Verrucomicrobia species.</title>
        <authorList>
            <person name="Wang Y."/>
            <person name="Shi Y."/>
            <person name="Qiu Z."/>
            <person name="Liu S."/>
            <person name="Yang H."/>
        </authorList>
    </citation>
    <scope>NUCLEOTIDE SEQUENCE [LARGE SCALE GENOMIC DNA]</scope>
    <source>
        <strain evidence="1 2">TSB47</strain>
    </source>
</reference>
<name>A0A178IQF1_9BACT</name>
<evidence type="ECO:0000313" key="1">
    <source>
        <dbReference type="EMBL" id="OAM91436.1"/>
    </source>
</evidence>
<accession>A0A178IQF1</accession>
<gene>
    <name evidence="1" type="ORF">AW736_02970</name>
</gene>
<dbReference type="SUPFAM" id="SSF56655">
    <property type="entry name" value="Carbohydrate phosphatase"/>
    <property type="match status" value="1"/>
</dbReference>
<dbReference type="Proteomes" id="UP000078486">
    <property type="component" value="Unassembled WGS sequence"/>
</dbReference>
<keyword evidence="2" id="KW-1185">Reference proteome</keyword>